<feature type="region of interest" description="Disordered" evidence="1">
    <location>
        <begin position="141"/>
        <end position="184"/>
    </location>
</feature>
<dbReference type="PANTHER" id="PTHR47597">
    <property type="entry name" value="IS A MEMBER OF THE PF|00364 BIOTIN-REQUIRING ENZYMES FAMILY-RELATED"/>
    <property type="match status" value="1"/>
</dbReference>
<reference evidence="3 4" key="1">
    <citation type="journal article" date="2013" name="Genome Biol.">
        <title>The genome sequence of the most widely cultivated cacao type and its use to identify candidate genes regulating pod color.</title>
        <authorList>
            <person name="Motamayor J.C."/>
            <person name="Mockaitis K."/>
            <person name="Schmutz J."/>
            <person name="Haiminen N."/>
            <person name="Iii D.L."/>
            <person name="Cornejo O."/>
            <person name="Findley S.D."/>
            <person name="Zheng P."/>
            <person name="Utro F."/>
            <person name="Royaert S."/>
            <person name="Saski C."/>
            <person name="Jenkins J."/>
            <person name="Podicheti R."/>
            <person name="Zhao M."/>
            <person name="Scheffler B.E."/>
            <person name="Stack J.C."/>
            <person name="Feltus F.A."/>
            <person name="Mustiga G.M."/>
            <person name="Amores F."/>
            <person name="Phillips W."/>
            <person name="Marelli J.P."/>
            <person name="May G.D."/>
            <person name="Shapiro H."/>
            <person name="Ma J."/>
            <person name="Bustamante C.D."/>
            <person name="Schnell R.J."/>
            <person name="Main D."/>
            <person name="Gilbert D."/>
            <person name="Parida L."/>
            <person name="Kuhn D.N."/>
        </authorList>
    </citation>
    <scope>NUCLEOTIDE SEQUENCE [LARGE SCALE GENOMIC DNA]</scope>
    <source>
        <strain evidence="4">cv. Matina 1-6</strain>
    </source>
</reference>
<dbReference type="Pfam" id="PF00364">
    <property type="entry name" value="Biotin_lipoyl"/>
    <property type="match status" value="1"/>
</dbReference>
<dbReference type="InterPro" id="IPR011053">
    <property type="entry name" value="Single_hybrid_motif"/>
</dbReference>
<dbReference type="HOGENOM" id="CLU_087427_0_0_1"/>
<feature type="domain" description="Lipoyl-binding" evidence="2">
    <location>
        <begin position="223"/>
        <end position="281"/>
    </location>
</feature>
<evidence type="ECO:0000259" key="2">
    <source>
        <dbReference type="Pfam" id="PF00364"/>
    </source>
</evidence>
<protein>
    <submittedName>
        <fullName evidence="3">Biotin/lipoyl attachment domain-containing protein isoform 1</fullName>
    </submittedName>
</protein>
<dbReference type="AlphaFoldDB" id="A0A061FSY1"/>
<dbReference type="EMBL" id="CM001888">
    <property type="protein sequence ID" value="EOY17654.1"/>
    <property type="molecule type" value="Genomic_DNA"/>
</dbReference>
<sequence length="290" mass="30660">MESSAALRSFHYSVGAVSQAHCSLERPSTVHMYSCGLATSRKSCVPGLMFGGKNNSATKRNVTLISCMKTPEASVTAKSNVPLDSTAQGSMEKKTSRNATFPNGFEALVLEVCDETEVAELKMKIGDFEMHLKRNVGATKAPLSNISPTTAPPIPTKPMNESAAVAPPPSPPKPSPEKPTPFKNAAFGKSSKLAALEASGSSNYVLVPSPIVGTFRRGRTVKGKKQPPICKEGDLIKEGQVIGFLDQFGTELPVKSDVAGEVLKLLFDDGDAVGYGDPLIAVLPSFHGIE</sequence>
<proteinExistence type="predicted"/>
<dbReference type="Proteomes" id="UP000026915">
    <property type="component" value="Chromosome 10"/>
</dbReference>
<name>A0A061FSY1_THECC</name>
<dbReference type="CDD" id="cd06850">
    <property type="entry name" value="biotinyl_domain"/>
    <property type="match status" value="1"/>
</dbReference>
<keyword evidence="4" id="KW-1185">Reference proteome</keyword>
<dbReference type="Gene3D" id="2.40.50.100">
    <property type="match status" value="1"/>
</dbReference>
<dbReference type="InterPro" id="IPR000089">
    <property type="entry name" value="Biotin_lipoyl"/>
</dbReference>
<evidence type="ECO:0000313" key="3">
    <source>
        <dbReference type="EMBL" id="EOY17654.1"/>
    </source>
</evidence>
<feature type="compositionally biased region" description="Pro residues" evidence="1">
    <location>
        <begin position="166"/>
        <end position="179"/>
    </location>
</feature>
<evidence type="ECO:0000313" key="4">
    <source>
        <dbReference type="Proteomes" id="UP000026915"/>
    </source>
</evidence>
<organism evidence="3 4">
    <name type="scientific">Theobroma cacao</name>
    <name type="common">Cacao</name>
    <name type="synonym">Cocoa</name>
    <dbReference type="NCBI Taxonomy" id="3641"/>
    <lineage>
        <taxon>Eukaryota</taxon>
        <taxon>Viridiplantae</taxon>
        <taxon>Streptophyta</taxon>
        <taxon>Embryophyta</taxon>
        <taxon>Tracheophyta</taxon>
        <taxon>Spermatophyta</taxon>
        <taxon>Magnoliopsida</taxon>
        <taxon>eudicotyledons</taxon>
        <taxon>Gunneridae</taxon>
        <taxon>Pentapetalae</taxon>
        <taxon>rosids</taxon>
        <taxon>malvids</taxon>
        <taxon>Malvales</taxon>
        <taxon>Malvaceae</taxon>
        <taxon>Byttnerioideae</taxon>
        <taxon>Theobroma</taxon>
    </lineage>
</organism>
<dbReference type="InterPro" id="IPR053217">
    <property type="entry name" value="ACC_Biotin_Carrier"/>
</dbReference>
<dbReference type="PANTHER" id="PTHR47597:SF2">
    <property type="entry name" value="LIPOYL-BINDING DOMAIN-CONTAINING PROTEIN"/>
    <property type="match status" value="1"/>
</dbReference>
<gene>
    <name evidence="3" type="ORF">TCM_042423</name>
</gene>
<evidence type="ECO:0000256" key="1">
    <source>
        <dbReference type="SAM" id="MobiDB-lite"/>
    </source>
</evidence>
<dbReference type="FunCoup" id="A0A061FSY1">
    <property type="interactions" value="322"/>
</dbReference>
<dbReference type="OMA" id="PSFHGIN"/>
<dbReference type="Gramene" id="EOY17654">
    <property type="protein sequence ID" value="EOY17654"/>
    <property type="gene ID" value="TCM_042423"/>
</dbReference>
<dbReference type="GO" id="GO:0006633">
    <property type="term" value="P:fatty acid biosynthetic process"/>
    <property type="evidence" value="ECO:0000318"/>
    <property type="project" value="GO_Central"/>
</dbReference>
<dbReference type="SUPFAM" id="SSF51230">
    <property type="entry name" value="Single hybrid motif"/>
    <property type="match status" value="1"/>
</dbReference>
<accession>A0A061FSY1</accession>
<dbReference type="InParanoid" id="A0A061FSY1"/>
<dbReference type="eggNOG" id="ENOG502QUTA">
    <property type="taxonomic scope" value="Eukaryota"/>
</dbReference>